<evidence type="ECO:0000313" key="3">
    <source>
        <dbReference type="EMBL" id="GAG45668.1"/>
    </source>
</evidence>
<dbReference type="Pfam" id="PF14698">
    <property type="entry name" value="ASL_C2"/>
    <property type="match status" value="1"/>
</dbReference>
<dbReference type="InterPro" id="IPR008948">
    <property type="entry name" value="L-Aspartase-like"/>
</dbReference>
<dbReference type="PANTHER" id="PTHR43814:SF1">
    <property type="entry name" value="ARGININOSUCCINATE LYASE"/>
    <property type="match status" value="1"/>
</dbReference>
<dbReference type="Gene3D" id="1.10.40.30">
    <property type="entry name" value="Fumarase/aspartase (C-terminal domain)"/>
    <property type="match status" value="1"/>
</dbReference>
<dbReference type="GO" id="GO:0042450">
    <property type="term" value="P:L-arginine biosynthetic process via ornithine"/>
    <property type="evidence" value="ECO:0007669"/>
    <property type="project" value="InterPro"/>
</dbReference>
<dbReference type="EMBL" id="BARS01050148">
    <property type="protein sequence ID" value="GAG45668.1"/>
    <property type="molecule type" value="Genomic_DNA"/>
</dbReference>
<proteinExistence type="predicted"/>
<dbReference type="AlphaFoldDB" id="X0YAB7"/>
<dbReference type="GO" id="GO:0004056">
    <property type="term" value="F:argininosuccinate lyase activity"/>
    <property type="evidence" value="ECO:0007669"/>
    <property type="project" value="InterPro"/>
</dbReference>
<sequence>GIPFRDAHQAVAELVRYAQMEGKALSELSLEEYRRFSAAFEEDVLSLDLRSAIEARDAPGGTSPRRVEAALKRARQRLRSPSPPKPANQRTRERGRS</sequence>
<feature type="non-terminal residue" evidence="3">
    <location>
        <position position="1"/>
    </location>
</feature>
<comment type="caution">
    <text evidence="3">The sequence shown here is derived from an EMBL/GenBank/DDBJ whole genome shotgun (WGS) entry which is preliminary data.</text>
</comment>
<gene>
    <name evidence="3" type="ORF">S01H1_74912</name>
</gene>
<reference evidence="3" key="1">
    <citation type="journal article" date="2014" name="Front. Microbiol.">
        <title>High frequency of phylogenetically diverse reductive dehalogenase-homologous genes in deep subseafloor sedimentary metagenomes.</title>
        <authorList>
            <person name="Kawai M."/>
            <person name="Futagami T."/>
            <person name="Toyoda A."/>
            <person name="Takaki Y."/>
            <person name="Nishi S."/>
            <person name="Hori S."/>
            <person name="Arai W."/>
            <person name="Tsubouchi T."/>
            <person name="Morono Y."/>
            <person name="Uchiyama I."/>
            <person name="Ito T."/>
            <person name="Fujiyama A."/>
            <person name="Inagaki F."/>
            <person name="Takami H."/>
        </authorList>
    </citation>
    <scope>NUCLEOTIDE SEQUENCE</scope>
    <source>
        <strain evidence="3">Expedition CK06-06</strain>
    </source>
</reference>
<feature type="domain" description="Argininosuccinate lyase C-terminal" evidence="2">
    <location>
        <begin position="1"/>
        <end position="52"/>
    </location>
</feature>
<evidence type="ECO:0000256" key="1">
    <source>
        <dbReference type="SAM" id="MobiDB-lite"/>
    </source>
</evidence>
<evidence type="ECO:0000259" key="2">
    <source>
        <dbReference type="Pfam" id="PF14698"/>
    </source>
</evidence>
<protein>
    <recommendedName>
        <fullName evidence="2">Argininosuccinate lyase C-terminal domain-containing protein</fullName>
    </recommendedName>
</protein>
<dbReference type="PANTHER" id="PTHR43814">
    <property type="entry name" value="ARGININOSUCCINATE LYASE"/>
    <property type="match status" value="1"/>
</dbReference>
<dbReference type="Gene3D" id="1.20.200.10">
    <property type="entry name" value="Fumarase/aspartase (Central domain)"/>
    <property type="match status" value="1"/>
</dbReference>
<name>X0YAB7_9ZZZZ</name>
<dbReference type="GO" id="GO:0005829">
    <property type="term" value="C:cytosol"/>
    <property type="evidence" value="ECO:0007669"/>
    <property type="project" value="TreeGrafter"/>
</dbReference>
<dbReference type="InterPro" id="IPR009049">
    <property type="entry name" value="Argininosuccinate_lyase"/>
</dbReference>
<dbReference type="InterPro" id="IPR029419">
    <property type="entry name" value="Arg_succ_lyase_C"/>
</dbReference>
<organism evidence="3">
    <name type="scientific">marine sediment metagenome</name>
    <dbReference type="NCBI Taxonomy" id="412755"/>
    <lineage>
        <taxon>unclassified sequences</taxon>
        <taxon>metagenomes</taxon>
        <taxon>ecological metagenomes</taxon>
    </lineage>
</organism>
<feature type="region of interest" description="Disordered" evidence="1">
    <location>
        <begin position="74"/>
        <end position="97"/>
    </location>
</feature>
<dbReference type="SUPFAM" id="SSF48557">
    <property type="entry name" value="L-aspartase-like"/>
    <property type="match status" value="1"/>
</dbReference>
<accession>X0YAB7</accession>